<name>I6ZVP1_ENCRO</name>
<dbReference type="HOGENOM" id="CLU_606945_0_0_1"/>
<sequence length="451" mass="53362">MVFFHKNAWALMLKELIDEDDFCRKVRMSKEANTKTGFYSLFYILLHDPSLQVLESLLSNYTLQDVVNGLKHLIKFKFDRLTKEAYENILLVVQMMLGYEENIDTLIINLLRHHLVEEVYSMYKDNPKYFSNHPNSLMFLVFFCAQSNSKRDVFEDSNFTTRDFLFTTVKEMVTNPHFDEYKKKRAKKELRDKNPEYPVFPFTPYFSSRQLLSTLFTPTPLNILSSQLSADLEMNIMFILEHDQNFEFHLSLLFKNYIRSEDDACRVLRFMVNIPYPQNIGRLANSLLDKYPSSYLALIYDMLFWNQKERLNGNLIEYLRGNSNRIAAKLDSLQEEWGALKLAIKSTKKKQEHTVEDVTRMIHSLNFQKYFGLVKEMEKWGTPIVPKEMYDRIIEDSSDWDGYAQVYLWKIIGFQKIYLGFDVEVPKRVESLEALEGLEIVRNLSSMEKRS</sequence>
<dbReference type="Proteomes" id="UP000010094">
    <property type="component" value="Chromosome IXc"/>
</dbReference>
<protein>
    <submittedName>
        <fullName evidence="1">Uncharacterized protein</fullName>
    </submittedName>
</protein>
<accession>I6ZVP1</accession>
<organism evidence="1 2">
    <name type="scientific">Encephalitozoon romaleae (strain SJ-2008)</name>
    <name type="common">Microsporidian parasite</name>
    <dbReference type="NCBI Taxonomy" id="1178016"/>
    <lineage>
        <taxon>Eukaryota</taxon>
        <taxon>Fungi</taxon>
        <taxon>Fungi incertae sedis</taxon>
        <taxon>Microsporidia</taxon>
        <taxon>Unikaryonidae</taxon>
        <taxon>Encephalitozoon</taxon>
    </lineage>
</organism>
<dbReference type="GeneID" id="20564421"/>
<dbReference type="EMBL" id="CP003528">
    <property type="protein sequence ID" value="AFN83811.1"/>
    <property type="molecule type" value="Genomic_DNA"/>
</dbReference>
<proteinExistence type="predicted"/>
<reference evidence="1" key="1">
    <citation type="journal article" date="2012" name="Proc. Natl. Acad. Sci. U.S.A.">
        <title>Gain and loss of multiple functionally related, horizontally transferred genes in the reduced genomes of two microsporidian parasites.</title>
        <authorList>
            <person name="Pombert J.-F."/>
            <person name="Selman M."/>
            <person name="Burki F."/>
            <person name="Bardell F.T."/>
            <person name="Farinelli L."/>
            <person name="Solter L.F."/>
            <person name="Whitman D.W."/>
            <person name="Weiss L.M."/>
            <person name="Corradi N."/>
            <person name="Keeling P.J."/>
        </authorList>
    </citation>
    <scope>NUCLEOTIDE SEQUENCE [LARGE SCALE GENOMIC DNA]</scope>
    <source>
        <strain evidence="1">SJ-2008</strain>
    </source>
</reference>
<dbReference type="RefSeq" id="XP_009265308.1">
    <property type="nucleotide sequence ID" value="XM_009267033.1"/>
</dbReference>
<dbReference type="KEGG" id="ero:EROM_091970"/>
<dbReference type="OrthoDB" id="2021145at2759"/>
<evidence type="ECO:0000313" key="1">
    <source>
        <dbReference type="EMBL" id="AFN83811.1"/>
    </source>
</evidence>
<gene>
    <name evidence="1" type="ordered locus">EROM_091970</name>
</gene>
<evidence type="ECO:0000313" key="2">
    <source>
        <dbReference type="Proteomes" id="UP000010094"/>
    </source>
</evidence>
<keyword evidence="2" id="KW-1185">Reference proteome</keyword>
<dbReference type="VEuPathDB" id="MicrosporidiaDB:EROM_091970"/>
<dbReference type="AlphaFoldDB" id="I6ZVP1"/>